<dbReference type="InterPro" id="IPR023393">
    <property type="entry name" value="START-like_dom_sf"/>
</dbReference>
<comment type="similarity">
    <text evidence="1">Belongs to the AHA1 family.</text>
</comment>
<proteinExistence type="inferred from homology"/>
<evidence type="ECO:0000313" key="3">
    <source>
        <dbReference type="EMBL" id="OPC80097.1"/>
    </source>
</evidence>
<accession>A0A1T3NT72</accession>
<evidence type="ECO:0000313" key="4">
    <source>
        <dbReference type="Proteomes" id="UP000190037"/>
    </source>
</evidence>
<evidence type="ECO:0000256" key="1">
    <source>
        <dbReference type="ARBA" id="ARBA00006817"/>
    </source>
</evidence>
<gene>
    <name evidence="3" type="ORF">B4N89_03250</name>
</gene>
<dbReference type="Proteomes" id="UP000190037">
    <property type="component" value="Unassembled WGS sequence"/>
</dbReference>
<feature type="domain" description="Activator of Hsp90 ATPase homologue 1/2-like C-terminal" evidence="2">
    <location>
        <begin position="25"/>
        <end position="146"/>
    </location>
</feature>
<protein>
    <recommendedName>
        <fullName evidence="2">Activator of Hsp90 ATPase homologue 1/2-like C-terminal domain-containing protein</fullName>
    </recommendedName>
</protein>
<dbReference type="InterPro" id="IPR013538">
    <property type="entry name" value="ASHA1/2-like_C"/>
</dbReference>
<dbReference type="CDD" id="cd07814">
    <property type="entry name" value="SRPBCC_CalC_Aha1-like"/>
    <property type="match status" value="1"/>
</dbReference>
<dbReference type="EMBL" id="MWQN01000001">
    <property type="protein sequence ID" value="OPC80097.1"/>
    <property type="molecule type" value="Genomic_DNA"/>
</dbReference>
<comment type="caution">
    <text evidence="3">The sequence shown here is derived from an EMBL/GenBank/DDBJ whole genome shotgun (WGS) entry which is preliminary data.</text>
</comment>
<reference evidence="3 4" key="1">
    <citation type="submission" date="2017-03" db="EMBL/GenBank/DDBJ databases">
        <title>Draft genome sequence of Streptomyces scabrisporus NF3, endophyte isolated from Amphipterygium adstringens.</title>
        <authorList>
            <person name="Vazquez M."/>
            <person name="Ceapa C.D."/>
            <person name="Rodriguez Luna D."/>
            <person name="Sanchez Esquivel S."/>
        </authorList>
    </citation>
    <scope>NUCLEOTIDE SEQUENCE [LARGE SCALE GENOMIC DNA]</scope>
    <source>
        <strain evidence="3 4">NF3</strain>
    </source>
</reference>
<name>A0A1T3NT72_9ACTN</name>
<dbReference type="STRING" id="159449.B4N89_03250"/>
<dbReference type="AlphaFoldDB" id="A0A1T3NT72"/>
<keyword evidence="4" id="KW-1185">Reference proteome</keyword>
<evidence type="ECO:0000259" key="2">
    <source>
        <dbReference type="Pfam" id="PF08327"/>
    </source>
</evidence>
<dbReference type="Pfam" id="PF08327">
    <property type="entry name" value="AHSA1"/>
    <property type="match status" value="1"/>
</dbReference>
<organism evidence="3 4">
    <name type="scientific">Embleya scabrispora</name>
    <dbReference type="NCBI Taxonomy" id="159449"/>
    <lineage>
        <taxon>Bacteria</taxon>
        <taxon>Bacillati</taxon>
        <taxon>Actinomycetota</taxon>
        <taxon>Actinomycetes</taxon>
        <taxon>Kitasatosporales</taxon>
        <taxon>Streptomycetaceae</taxon>
        <taxon>Embleya</taxon>
    </lineage>
</organism>
<dbReference type="Gene3D" id="3.30.530.20">
    <property type="match status" value="1"/>
</dbReference>
<sequence length="154" mass="17278">MGVREIYGCFMVREPLVEVSVVIAAPTEAVWHALVDPDTRAMWWSYLDLDARVNGRLSERWSGADGEARLTTGRVETLDPCRLLRFTWADDDWAVSTTVTIELTRARPGTQLRVRETGWSRLPDAASLAAAHRDGWGTHVEDLRRFAEATGGPR</sequence>
<dbReference type="SUPFAM" id="SSF55961">
    <property type="entry name" value="Bet v1-like"/>
    <property type="match status" value="1"/>
</dbReference>